<dbReference type="EMBL" id="UOFQ01000046">
    <property type="protein sequence ID" value="VAW86628.1"/>
    <property type="molecule type" value="Genomic_DNA"/>
</dbReference>
<protein>
    <recommendedName>
        <fullName evidence="2">DUF2066 domain-containing protein</fullName>
    </recommendedName>
</protein>
<dbReference type="Pfam" id="PF09839">
    <property type="entry name" value="DUF2066"/>
    <property type="match status" value="1"/>
</dbReference>
<proteinExistence type="predicted"/>
<gene>
    <name evidence="1" type="ORF">MNBD_GAMMA17-355</name>
</gene>
<sequence>MIEISSRATFHAAFSMQAVPRSANVPGLGWLRPLFFYGCCFFALIFSLSSHAAEVEGLYETEVLVTSQGSDERNEAIRAALDEVLVRVSGDRNAPRLAALRGLYKRSLQLVQQYRYRALPRRTGAPGELPGALTQVLWVSFDPAAIDQALRKAGVPLWGQVRPATLVWVVVDDGGVRSLMGGATLPQAKQVMMQQAQRRGLPLFVPLWDLEDQRALRFTDVWGNFQDAILRGSARYATEAILVGRLFHQSDGIWESRWTLYQGGEAAHWQASSPLQAEVLSAGVDGVADHLGRRFAKVFDESQSSRLKVVVKDIFSLQDYARTSQFLQSLDEVTSMQVDSLVGETVTYDLQVRGNSEGLAQTISFGRALVEVPAVINVDASGGSQTPSWEMADEAYDQLWYRLLP</sequence>
<organism evidence="1">
    <name type="scientific">hydrothermal vent metagenome</name>
    <dbReference type="NCBI Taxonomy" id="652676"/>
    <lineage>
        <taxon>unclassified sequences</taxon>
        <taxon>metagenomes</taxon>
        <taxon>ecological metagenomes</taxon>
    </lineage>
</organism>
<name>A0A3B0Z009_9ZZZZ</name>
<reference evidence="1" key="1">
    <citation type="submission" date="2018-06" db="EMBL/GenBank/DDBJ databases">
        <authorList>
            <person name="Zhirakovskaya E."/>
        </authorList>
    </citation>
    <scope>NUCLEOTIDE SEQUENCE</scope>
</reference>
<dbReference type="AlphaFoldDB" id="A0A3B0Z009"/>
<evidence type="ECO:0000313" key="1">
    <source>
        <dbReference type="EMBL" id="VAW86628.1"/>
    </source>
</evidence>
<evidence type="ECO:0008006" key="2">
    <source>
        <dbReference type="Google" id="ProtNLM"/>
    </source>
</evidence>
<accession>A0A3B0Z009</accession>
<dbReference type="InterPro" id="IPR018642">
    <property type="entry name" value="DUF2066"/>
</dbReference>